<comment type="caution">
    <text evidence="1">The sequence shown here is derived from an EMBL/GenBank/DDBJ whole genome shotgun (WGS) entry which is preliminary data.</text>
</comment>
<dbReference type="PROSITE" id="PS51257">
    <property type="entry name" value="PROKAR_LIPOPROTEIN"/>
    <property type="match status" value="1"/>
</dbReference>
<organism evidence="1 2">
    <name type="scientific">Caenispirillum salinarum AK4</name>
    <dbReference type="NCBI Taxonomy" id="1238182"/>
    <lineage>
        <taxon>Bacteria</taxon>
        <taxon>Pseudomonadati</taxon>
        <taxon>Pseudomonadota</taxon>
        <taxon>Alphaproteobacteria</taxon>
        <taxon>Rhodospirillales</taxon>
        <taxon>Novispirillaceae</taxon>
        <taxon>Caenispirillum</taxon>
    </lineage>
</organism>
<dbReference type="eggNOG" id="ENOG5033B9P">
    <property type="taxonomic scope" value="Bacteria"/>
</dbReference>
<accession>K9HPG7</accession>
<dbReference type="AlphaFoldDB" id="K9HPG7"/>
<dbReference type="EMBL" id="ANHY01000008">
    <property type="protein sequence ID" value="EKV30396.1"/>
    <property type="molecule type" value="Genomic_DNA"/>
</dbReference>
<evidence type="ECO:0000313" key="2">
    <source>
        <dbReference type="Proteomes" id="UP000009881"/>
    </source>
</evidence>
<name>K9HPG7_9PROT</name>
<dbReference type="RefSeq" id="WP_009540463.1">
    <property type="nucleotide sequence ID" value="NZ_ANHY01000008.1"/>
</dbReference>
<dbReference type="STRING" id="1238182.C882_4355"/>
<protein>
    <recommendedName>
        <fullName evidence="3">Lipoprotein</fullName>
    </recommendedName>
</protein>
<sequence length="154" mass="15806">MSPLRLVLAAALALTLAACGSRHEVRVLGDGDALGTASPHAGTGSEDVAALPPRPLPTAEEIAAAPDPLTLKGEAADAVRAALGPASLLRREPPAQVWQYRGRTCVLDVVLYPDEAEGAPLTVAHVELRPVVAANAVAPKACAADVLQNRMARS</sequence>
<evidence type="ECO:0008006" key="3">
    <source>
        <dbReference type="Google" id="ProtNLM"/>
    </source>
</evidence>
<evidence type="ECO:0000313" key="1">
    <source>
        <dbReference type="EMBL" id="EKV30396.1"/>
    </source>
</evidence>
<proteinExistence type="predicted"/>
<reference evidence="1 2" key="1">
    <citation type="journal article" date="2013" name="Genome Announc.">
        <title>Draft Genome Sequence of an Alphaproteobacterium, Caenispirillum salinarum AK4(T), Isolated from a Solar Saltern.</title>
        <authorList>
            <person name="Khatri I."/>
            <person name="Singh A."/>
            <person name="Korpole S."/>
            <person name="Pinnaka A.K."/>
            <person name="Subramanian S."/>
        </authorList>
    </citation>
    <scope>NUCLEOTIDE SEQUENCE [LARGE SCALE GENOMIC DNA]</scope>
    <source>
        <strain evidence="1 2">AK4</strain>
    </source>
</reference>
<gene>
    <name evidence="1" type="ORF">C882_4355</name>
</gene>
<dbReference type="OrthoDB" id="8456317at2"/>
<dbReference type="Proteomes" id="UP000009881">
    <property type="component" value="Unassembled WGS sequence"/>
</dbReference>
<keyword evidence="2" id="KW-1185">Reference proteome</keyword>